<gene>
    <name evidence="2" type="ORF">OCH7691_01458</name>
</gene>
<dbReference type="Pfam" id="PF09955">
    <property type="entry name" value="DUF2189"/>
    <property type="match status" value="1"/>
</dbReference>
<accession>A0A1Y5SF47</accession>
<organism evidence="2 3">
    <name type="scientific">Oceanibacterium hippocampi</name>
    <dbReference type="NCBI Taxonomy" id="745714"/>
    <lineage>
        <taxon>Bacteria</taxon>
        <taxon>Pseudomonadati</taxon>
        <taxon>Pseudomonadota</taxon>
        <taxon>Alphaproteobacteria</taxon>
        <taxon>Sneathiellales</taxon>
        <taxon>Sneathiellaceae</taxon>
        <taxon>Oceanibacterium</taxon>
    </lineage>
</organism>
<evidence type="ECO:0000256" key="1">
    <source>
        <dbReference type="SAM" id="Phobius"/>
    </source>
</evidence>
<keyword evidence="1" id="KW-1133">Transmembrane helix</keyword>
<feature type="transmembrane region" description="Helical" evidence="1">
    <location>
        <begin position="42"/>
        <end position="63"/>
    </location>
</feature>
<dbReference type="EMBL" id="FWFR01000001">
    <property type="protein sequence ID" value="SLN36276.1"/>
    <property type="molecule type" value="Genomic_DNA"/>
</dbReference>
<keyword evidence="3" id="KW-1185">Reference proteome</keyword>
<evidence type="ECO:0000313" key="3">
    <source>
        <dbReference type="Proteomes" id="UP000193200"/>
    </source>
</evidence>
<proteinExistence type="predicted"/>
<dbReference type="AlphaFoldDB" id="A0A1Y5SF47"/>
<reference evidence="2 3" key="1">
    <citation type="submission" date="2017-03" db="EMBL/GenBank/DDBJ databases">
        <authorList>
            <person name="Afonso C.L."/>
            <person name="Miller P.J."/>
            <person name="Scott M.A."/>
            <person name="Spackman E."/>
            <person name="Goraichik I."/>
            <person name="Dimitrov K.M."/>
            <person name="Suarez D.L."/>
            <person name="Swayne D.E."/>
        </authorList>
    </citation>
    <scope>NUCLEOTIDE SEQUENCE [LARGE SCALE GENOMIC DNA]</scope>
    <source>
        <strain evidence="2 3">CECT 7691</strain>
    </source>
</reference>
<dbReference type="InParanoid" id="A0A1Y5SF47"/>
<feature type="transmembrane region" description="Helical" evidence="1">
    <location>
        <begin position="118"/>
        <end position="146"/>
    </location>
</feature>
<dbReference type="Proteomes" id="UP000193200">
    <property type="component" value="Unassembled WGS sequence"/>
</dbReference>
<feature type="transmembrane region" description="Helical" evidence="1">
    <location>
        <begin position="69"/>
        <end position="90"/>
    </location>
</feature>
<keyword evidence="1" id="KW-0812">Transmembrane</keyword>
<dbReference type="InterPro" id="IPR018692">
    <property type="entry name" value="DUF2189"/>
</dbReference>
<protein>
    <recommendedName>
        <fullName evidence="4">DUF2189 domain-containing protein</fullName>
    </recommendedName>
</protein>
<name>A0A1Y5SF47_9PROT</name>
<sequence>MVTIPEISPPLPRDFGWRRNLPNLAGLDWLRAGWADFKDQPVLSLIYGFGVFGVSLATVYGFFRLDMDYVLLPALAGFLVVGPILGLGLYEKSRRLALGQPVGLFSMIFARPRAGGQVIFAGLLLCLVMLLWMRAAVILYALFFGLQPFPGLDAVTATLFTTASGWGLIIVGTVVGGLFAAFSFAISVFAIPMLLNERIDALTAMGTSMALVWNNMSVMIVWGAVVVALMTVGVVTALLGLIVIFPILGHATWHAYKTMRGDPTAARTIQALDGAEA</sequence>
<dbReference type="OrthoDB" id="9809543at2"/>
<evidence type="ECO:0008006" key="4">
    <source>
        <dbReference type="Google" id="ProtNLM"/>
    </source>
</evidence>
<evidence type="ECO:0000313" key="2">
    <source>
        <dbReference type="EMBL" id="SLN36276.1"/>
    </source>
</evidence>
<feature type="transmembrane region" description="Helical" evidence="1">
    <location>
        <begin position="216"/>
        <end position="249"/>
    </location>
</feature>
<keyword evidence="1" id="KW-0472">Membrane</keyword>
<dbReference type="RefSeq" id="WP_085882670.1">
    <property type="nucleotide sequence ID" value="NZ_FWFR01000001.1"/>
</dbReference>
<feature type="transmembrane region" description="Helical" evidence="1">
    <location>
        <begin position="166"/>
        <end position="195"/>
    </location>
</feature>